<keyword evidence="2" id="KW-1185">Reference proteome</keyword>
<sequence>MEACVVVLGDIGRSPRMQYHSLSLAKNGYNEVFEFKKNVIEENDEFDRNLMNFDQIIGNINSYYENTICNQILKKIYFESKHSNFTRNTNWFMKNLLVYKKSLAAFFKLQSITIDDEEF</sequence>
<comment type="caution">
    <text evidence="1">The sequence shown here is derived from an EMBL/GenBank/DDBJ whole genome shotgun (WGS) entry which is preliminary data.</text>
</comment>
<dbReference type="AlphaFoldDB" id="A0AAE1QR03"/>
<evidence type="ECO:0000313" key="2">
    <source>
        <dbReference type="Proteomes" id="UP001291623"/>
    </source>
</evidence>
<dbReference type="Proteomes" id="UP001291623">
    <property type="component" value="Unassembled WGS sequence"/>
</dbReference>
<name>A0AAE1QR03_9SOLA</name>
<gene>
    <name evidence="1" type="ORF">RND71_043431</name>
</gene>
<proteinExistence type="predicted"/>
<protein>
    <submittedName>
        <fullName evidence="1">Uncharacterized protein</fullName>
    </submittedName>
</protein>
<accession>A0AAE1QR03</accession>
<dbReference type="EMBL" id="JAVYJV010000053">
    <property type="protein sequence ID" value="KAK4337113.1"/>
    <property type="molecule type" value="Genomic_DNA"/>
</dbReference>
<organism evidence="1 2">
    <name type="scientific">Anisodus tanguticus</name>
    <dbReference type="NCBI Taxonomy" id="243964"/>
    <lineage>
        <taxon>Eukaryota</taxon>
        <taxon>Viridiplantae</taxon>
        <taxon>Streptophyta</taxon>
        <taxon>Embryophyta</taxon>
        <taxon>Tracheophyta</taxon>
        <taxon>Spermatophyta</taxon>
        <taxon>Magnoliopsida</taxon>
        <taxon>eudicotyledons</taxon>
        <taxon>Gunneridae</taxon>
        <taxon>Pentapetalae</taxon>
        <taxon>asterids</taxon>
        <taxon>lamiids</taxon>
        <taxon>Solanales</taxon>
        <taxon>Solanaceae</taxon>
        <taxon>Solanoideae</taxon>
        <taxon>Hyoscyameae</taxon>
        <taxon>Anisodus</taxon>
    </lineage>
</organism>
<reference evidence="1" key="1">
    <citation type="submission" date="2023-12" db="EMBL/GenBank/DDBJ databases">
        <title>Genome assembly of Anisodus tanguticus.</title>
        <authorList>
            <person name="Wang Y.-J."/>
        </authorList>
    </citation>
    <scope>NUCLEOTIDE SEQUENCE</scope>
    <source>
        <strain evidence="1">KB-2021</strain>
        <tissue evidence="1">Leaf</tissue>
    </source>
</reference>
<evidence type="ECO:0000313" key="1">
    <source>
        <dbReference type="EMBL" id="KAK4337113.1"/>
    </source>
</evidence>